<feature type="transmembrane region" description="Helical" evidence="1">
    <location>
        <begin position="36"/>
        <end position="56"/>
    </location>
</feature>
<name>A0A3L7J9M1_9HYPH</name>
<dbReference type="AlphaFoldDB" id="A0A3L7J9M1"/>
<dbReference type="Proteomes" id="UP000281094">
    <property type="component" value="Unassembled WGS sequence"/>
</dbReference>
<evidence type="ECO:0000313" key="3">
    <source>
        <dbReference type="Proteomes" id="UP000281094"/>
    </source>
</evidence>
<proteinExistence type="predicted"/>
<accession>A0A3L7J9M1</accession>
<keyword evidence="1" id="KW-0472">Membrane</keyword>
<reference evidence="2 3" key="1">
    <citation type="submission" date="2018-10" db="EMBL/GenBank/DDBJ databases">
        <title>Notoacmeibacter sp. M2BS9Y-3-1, whole genome shotgun sequence.</title>
        <authorList>
            <person name="Tuo L."/>
        </authorList>
    </citation>
    <scope>NUCLEOTIDE SEQUENCE [LARGE SCALE GENOMIC DNA]</scope>
    <source>
        <strain evidence="2 3">M2BS9Y-3-1</strain>
    </source>
</reference>
<evidence type="ECO:0008006" key="4">
    <source>
        <dbReference type="Google" id="ProtNLM"/>
    </source>
</evidence>
<comment type="caution">
    <text evidence="2">The sequence shown here is derived from an EMBL/GenBank/DDBJ whole genome shotgun (WGS) entry which is preliminary data.</text>
</comment>
<keyword evidence="1" id="KW-0812">Transmembrane</keyword>
<gene>
    <name evidence="2" type="ORF">D8780_03330</name>
</gene>
<dbReference type="EMBL" id="RCWN01000001">
    <property type="protein sequence ID" value="RLQ87383.1"/>
    <property type="molecule type" value="Genomic_DNA"/>
</dbReference>
<protein>
    <recommendedName>
        <fullName evidence="4">Lipopolysaccharide biosynthesis protein</fullName>
    </recommendedName>
</protein>
<feature type="transmembrane region" description="Helical" evidence="1">
    <location>
        <begin position="68"/>
        <end position="96"/>
    </location>
</feature>
<feature type="transmembrane region" description="Helical" evidence="1">
    <location>
        <begin position="279"/>
        <end position="307"/>
    </location>
</feature>
<evidence type="ECO:0000313" key="2">
    <source>
        <dbReference type="EMBL" id="RLQ87383.1"/>
    </source>
</evidence>
<feature type="transmembrane region" description="Helical" evidence="1">
    <location>
        <begin position="372"/>
        <end position="394"/>
    </location>
</feature>
<feature type="transmembrane region" description="Helical" evidence="1">
    <location>
        <begin position="160"/>
        <end position="184"/>
    </location>
</feature>
<organism evidence="2 3">
    <name type="scientific">Notoacmeibacter ruber</name>
    <dbReference type="NCBI Taxonomy" id="2670375"/>
    <lineage>
        <taxon>Bacteria</taxon>
        <taxon>Pseudomonadati</taxon>
        <taxon>Pseudomonadota</taxon>
        <taxon>Alphaproteobacteria</taxon>
        <taxon>Hyphomicrobiales</taxon>
        <taxon>Notoacmeibacteraceae</taxon>
        <taxon>Notoacmeibacter</taxon>
    </lineage>
</organism>
<sequence length="403" mass="43275">MKRLTFTIVGFQGFWAVSQALIILAVSRLGGLEYVGFLVLGLAIFTPICLATGFNLRSQLAIDNEGKIDIWSAITARTISVTISLLVTSLTLLILADGNHRLWLVSTLLVASRCADQIADVATGYYQRADTPLRIGYSLTGRAIASIMPLVTTASLGGSMIAAASTTLVATVSVVLLIDVIPILRTTGSARTARKPFLSGVTLHSAPYPFFDAMFMNSLRYMALAFLGTDALGQLGIVQSLYAPIQLILTATGYTYLTSARSLVAEGDRIGLAHHIRRGILYGIVGSSLFVTAAISVPPTLLGAAFLIEPSSLHHTLIVFAFAVFPLPCGSFIASNRMANHQHGLMTASVLIPSAFLGIFFLWASFQPSDMITIEIIFAAFFVCSTCRVAILLARRFEIDRSM</sequence>
<keyword evidence="1" id="KW-1133">Transmembrane helix</keyword>
<keyword evidence="3" id="KW-1185">Reference proteome</keyword>
<feature type="transmembrane region" description="Helical" evidence="1">
    <location>
        <begin position="345"/>
        <end position="366"/>
    </location>
</feature>
<feature type="transmembrane region" description="Helical" evidence="1">
    <location>
        <begin position="313"/>
        <end position="333"/>
    </location>
</feature>
<evidence type="ECO:0000256" key="1">
    <source>
        <dbReference type="SAM" id="Phobius"/>
    </source>
</evidence>